<dbReference type="GeneID" id="59257878"/>
<dbReference type="OrthoDB" id="3532015at2759"/>
<evidence type="ECO:0000313" key="1">
    <source>
        <dbReference type="EMBL" id="KAF5875327.1"/>
    </source>
</evidence>
<protein>
    <submittedName>
        <fullName evidence="1">Uncharacterized protein</fullName>
    </submittedName>
</protein>
<evidence type="ECO:0000313" key="2">
    <source>
        <dbReference type="Proteomes" id="UP000531561"/>
    </source>
</evidence>
<reference evidence="1 2" key="1">
    <citation type="journal article" date="2020" name="Phytopathology">
        <title>A high-quality genome resource of Botrytis fragariae, a new and rapidly spreading fungal pathogen causing strawberry gray mold in the U.S.A.</title>
        <authorList>
            <person name="Wu Y."/>
            <person name="Saski C.A."/>
            <person name="Schnabel G."/>
            <person name="Xiao S."/>
            <person name="Hu M."/>
        </authorList>
    </citation>
    <scope>NUCLEOTIDE SEQUENCE [LARGE SCALE GENOMIC DNA]</scope>
    <source>
        <strain evidence="1 2">BVB16</strain>
    </source>
</reference>
<comment type="caution">
    <text evidence="1">The sequence shown here is derived from an EMBL/GenBank/DDBJ whole genome shotgun (WGS) entry which is preliminary data.</text>
</comment>
<dbReference type="EMBL" id="JABFCT010000006">
    <property type="protein sequence ID" value="KAF5875327.1"/>
    <property type="molecule type" value="Genomic_DNA"/>
</dbReference>
<keyword evidence="2" id="KW-1185">Reference proteome</keyword>
<accession>A0A8H6EK80</accession>
<name>A0A8H6EK80_9HELO</name>
<dbReference type="Proteomes" id="UP000531561">
    <property type="component" value="Unassembled WGS sequence"/>
</dbReference>
<gene>
    <name evidence="1" type="ORF">Bfra_003782sa</name>
</gene>
<sequence>MERPWKASHKSCSKRSERWQILDWVGTSHAEDARRSLWGTFYTMSNIENWSSSFKDIMIYTTKRSFNKHCRPKFVPYDASRITLNIYQSKARSNQMHHARPMLKKTTALKDAQDVADEEAEHNGERKTMVEGIPTWLLEKTAKANLELKMMVEVGSLDPEIGEDESCADGGG</sequence>
<organism evidence="1 2">
    <name type="scientific">Botrytis fragariae</name>
    <dbReference type="NCBI Taxonomy" id="1964551"/>
    <lineage>
        <taxon>Eukaryota</taxon>
        <taxon>Fungi</taxon>
        <taxon>Dikarya</taxon>
        <taxon>Ascomycota</taxon>
        <taxon>Pezizomycotina</taxon>
        <taxon>Leotiomycetes</taxon>
        <taxon>Helotiales</taxon>
        <taxon>Sclerotiniaceae</taxon>
        <taxon>Botrytis</taxon>
    </lineage>
</organism>
<dbReference type="AlphaFoldDB" id="A0A8H6EK80"/>
<proteinExistence type="predicted"/>
<dbReference type="RefSeq" id="XP_037194273.1">
    <property type="nucleotide sequence ID" value="XM_037334186.1"/>
</dbReference>